<dbReference type="PROSITE" id="PS00375">
    <property type="entry name" value="UDPGT"/>
    <property type="match status" value="1"/>
</dbReference>
<dbReference type="PROSITE" id="PS50158">
    <property type="entry name" value="ZF_CCHC"/>
    <property type="match status" value="1"/>
</dbReference>
<dbReference type="Gene3D" id="3.40.50.2000">
    <property type="entry name" value="Glycogen Phosphorylase B"/>
    <property type="match status" value="2"/>
</dbReference>
<protein>
    <recommendedName>
        <fullName evidence="5">CCHC-type domain-containing protein</fullName>
    </recommendedName>
</protein>
<evidence type="ECO:0000256" key="2">
    <source>
        <dbReference type="ARBA" id="ARBA00022679"/>
    </source>
</evidence>
<dbReference type="InterPro" id="IPR035595">
    <property type="entry name" value="UDP_glycos_trans_CS"/>
</dbReference>
<dbReference type="Pfam" id="PF00201">
    <property type="entry name" value="UDPGT"/>
    <property type="match status" value="1"/>
</dbReference>
<dbReference type="GO" id="GO:0080044">
    <property type="term" value="F:quercetin 7-O-glucosyltransferase activity"/>
    <property type="evidence" value="ECO:0007669"/>
    <property type="project" value="TreeGrafter"/>
</dbReference>
<feature type="region of interest" description="Disordered" evidence="4">
    <location>
        <begin position="550"/>
        <end position="593"/>
    </location>
</feature>
<dbReference type="PANTHER" id="PTHR11926:SF715">
    <property type="entry name" value="OS04G0204000 PROTEIN"/>
    <property type="match status" value="1"/>
</dbReference>
<evidence type="ECO:0000259" key="5">
    <source>
        <dbReference type="PROSITE" id="PS50158"/>
    </source>
</evidence>
<evidence type="ECO:0000256" key="4">
    <source>
        <dbReference type="SAM" id="MobiDB-lite"/>
    </source>
</evidence>
<evidence type="ECO:0000313" key="7">
    <source>
        <dbReference type="Proteomes" id="UP001231189"/>
    </source>
</evidence>
<organism evidence="6 7">
    <name type="scientific">Lolium multiflorum</name>
    <name type="common">Italian ryegrass</name>
    <name type="synonym">Lolium perenne subsp. multiflorum</name>
    <dbReference type="NCBI Taxonomy" id="4521"/>
    <lineage>
        <taxon>Eukaryota</taxon>
        <taxon>Viridiplantae</taxon>
        <taxon>Streptophyta</taxon>
        <taxon>Embryophyta</taxon>
        <taxon>Tracheophyta</taxon>
        <taxon>Spermatophyta</taxon>
        <taxon>Magnoliopsida</taxon>
        <taxon>Liliopsida</taxon>
        <taxon>Poales</taxon>
        <taxon>Poaceae</taxon>
        <taxon>BOP clade</taxon>
        <taxon>Pooideae</taxon>
        <taxon>Poodae</taxon>
        <taxon>Poeae</taxon>
        <taxon>Poeae Chloroplast Group 2 (Poeae type)</taxon>
        <taxon>Loliodinae</taxon>
        <taxon>Loliinae</taxon>
        <taxon>Lolium</taxon>
    </lineage>
</organism>
<dbReference type="EMBL" id="JAUUTY010000002">
    <property type="protein sequence ID" value="KAK1677385.1"/>
    <property type="molecule type" value="Genomic_DNA"/>
</dbReference>
<dbReference type="AlphaFoldDB" id="A0AAD8WQY5"/>
<dbReference type="GO" id="GO:0008270">
    <property type="term" value="F:zinc ion binding"/>
    <property type="evidence" value="ECO:0007669"/>
    <property type="project" value="UniProtKB-KW"/>
</dbReference>
<sequence>MLEFGRRLAYHGLRPTIALTRFVLSTGPPPGAPFRVAAISDGFDAGGMGSCPDPVEYCRKAEAVGSDTLAQVIAAEARAGRTPSVLVYDPHMPWAGRVARAAGLPTAAFMSQSCAVDLVYGEAWAGRAPLPMADGSTLRRRGVVSVDLGPEDLSPFVVSPELYPKYLDVSIRQFEDLEEVDAVLINSFRDLEPHEAQYMESRWRAKTVGPTLPSFFLDDGRLPSNRAYGVNFFSSNAPCMAWLDQQQPGSVVLASYGTVYSMDAAELEELGNGLCASGNPFLWVVRPSEAQKLTEEVRDNCKEKVLIVPWCPQLEVLAHKAIGCFLTHCGWNSTTEAIAAGVPMVAMPRSADQPTNARYVENAWKTGVRMRANEKGFVTREEVHGCIKEVLGGERKEEYRRNARKFMKMAKEAMQEGGSSDKNIVEFAANSDNQGPLPLCGATTPAPALLEPSAPLSPAPSHAGGFNASPATPRHRSYLDALRSPPSPNPKTPAAPFKNLNLSLDGYFRCLSILHQVRDCRDPIRCRGCGRSGHRLRECIMPFPQPTFVPLASTPRASATTAAPPRRATPYPSALLSPLSPSPDGRRARSSSLARRLGSLFEEGESSSANIPAEERVVVMVEPQGPARAASPPPLADDEEEVESGDSSDASDAAPDEVFMPPGDMAAARRMAVAYVDDLPPFFSPGSVIAEAIFSDLPGLQVVLVPSSLGDMYVRFRSEEDRELAVLHQPFHLEGATVRLVREEEADRVPCDMQWVALILARRVPVEHVSQHNVAAALSSFGTALEVDATCLSGEDLAVVRAVVLLKHAQHVPAEVLLTRKPWGSRLISIRKVRVWRATDSYDADGEYIPFFSPPPPPHLRHRPGRAPFAPPRLPPAPGAGFLDDVDEHAPGARSAAGLAHDALLAILDSVASSPAREGSSPSSTSLSSLTISWCSGVGSVADSASLGSGPPLAATRRHSVVITELADGPVDAVVGEPATLVSKRSPRLALKESQLYEPVAVRAMKIRGLRDALGGCTAALQKQVKKHAALASCAKPLRKRAVAALSASICASSSSVTDGADA</sequence>
<keyword evidence="3" id="KW-0863">Zinc-finger</keyword>
<dbReference type="SUPFAM" id="SSF53756">
    <property type="entry name" value="UDP-Glycosyltransferase/glycogen phosphorylase"/>
    <property type="match status" value="1"/>
</dbReference>
<reference evidence="6" key="1">
    <citation type="submission" date="2023-07" db="EMBL/GenBank/DDBJ databases">
        <title>A chromosome-level genome assembly of Lolium multiflorum.</title>
        <authorList>
            <person name="Chen Y."/>
            <person name="Copetti D."/>
            <person name="Kolliker R."/>
            <person name="Studer B."/>
        </authorList>
    </citation>
    <scope>NUCLEOTIDE SEQUENCE</scope>
    <source>
        <strain evidence="6">02402/16</strain>
        <tissue evidence="6">Leaf</tissue>
    </source>
</reference>
<feature type="region of interest" description="Disordered" evidence="4">
    <location>
        <begin position="452"/>
        <end position="496"/>
    </location>
</feature>
<comment type="similarity">
    <text evidence="1">Belongs to the UDP-glycosyltransferase family.</text>
</comment>
<feature type="compositionally biased region" description="Low complexity" evidence="4">
    <location>
        <begin position="452"/>
        <end position="463"/>
    </location>
</feature>
<dbReference type="InterPro" id="IPR002213">
    <property type="entry name" value="UDP_glucos_trans"/>
</dbReference>
<dbReference type="GO" id="GO:0003676">
    <property type="term" value="F:nucleic acid binding"/>
    <property type="evidence" value="ECO:0007669"/>
    <property type="project" value="InterPro"/>
</dbReference>
<feature type="compositionally biased region" description="Low complexity" evidence="4">
    <location>
        <begin position="647"/>
        <end position="657"/>
    </location>
</feature>
<accession>A0AAD8WQY5</accession>
<dbReference type="PANTHER" id="PTHR11926">
    <property type="entry name" value="GLUCOSYL/GLUCURONOSYL TRANSFERASES"/>
    <property type="match status" value="1"/>
</dbReference>
<name>A0AAD8WQY5_LOLMU</name>
<dbReference type="SUPFAM" id="SSF57756">
    <property type="entry name" value="Retrovirus zinc finger-like domains"/>
    <property type="match status" value="1"/>
</dbReference>
<dbReference type="InterPro" id="IPR001878">
    <property type="entry name" value="Znf_CCHC"/>
</dbReference>
<proteinExistence type="inferred from homology"/>
<feature type="region of interest" description="Disordered" evidence="4">
    <location>
        <begin position="625"/>
        <end position="661"/>
    </location>
</feature>
<comment type="caution">
    <text evidence="6">The sequence shown here is derived from an EMBL/GenBank/DDBJ whole genome shotgun (WGS) entry which is preliminary data.</text>
</comment>
<keyword evidence="7" id="KW-1185">Reference proteome</keyword>
<evidence type="ECO:0000256" key="1">
    <source>
        <dbReference type="ARBA" id="ARBA00009995"/>
    </source>
</evidence>
<keyword evidence="3" id="KW-0862">Zinc</keyword>
<dbReference type="Proteomes" id="UP001231189">
    <property type="component" value="Unassembled WGS sequence"/>
</dbReference>
<dbReference type="GO" id="GO:0080043">
    <property type="term" value="F:quercetin 3-O-glucosyltransferase activity"/>
    <property type="evidence" value="ECO:0007669"/>
    <property type="project" value="TreeGrafter"/>
</dbReference>
<dbReference type="FunFam" id="3.40.50.2000:FF:000388">
    <property type="entry name" value="UDP-glycosyltransferase 79"/>
    <property type="match status" value="1"/>
</dbReference>
<dbReference type="CDD" id="cd03784">
    <property type="entry name" value="GT1_Gtf-like"/>
    <property type="match status" value="1"/>
</dbReference>
<feature type="domain" description="CCHC-type" evidence="5">
    <location>
        <begin position="525"/>
        <end position="539"/>
    </location>
</feature>
<keyword evidence="2" id="KW-0808">Transferase</keyword>
<gene>
    <name evidence="6" type="ORF">QYE76_038233</name>
</gene>
<keyword evidence="3" id="KW-0479">Metal-binding</keyword>
<feature type="compositionally biased region" description="Low complexity" evidence="4">
    <location>
        <begin position="552"/>
        <end position="583"/>
    </location>
</feature>
<dbReference type="InterPro" id="IPR036875">
    <property type="entry name" value="Znf_CCHC_sf"/>
</dbReference>
<feature type="compositionally biased region" description="Acidic residues" evidence="4">
    <location>
        <begin position="636"/>
        <end position="646"/>
    </location>
</feature>
<evidence type="ECO:0000256" key="3">
    <source>
        <dbReference type="PROSITE-ProRule" id="PRU00047"/>
    </source>
</evidence>
<evidence type="ECO:0000313" key="6">
    <source>
        <dbReference type="EMBL" id="KAK1677385.1"/>
    </source>
</evidence>